<evidence type="ECO:0000313" key="2">
    <source>
        <dbReference type="EMBL" id="BFF89540.1"/>
    </source>
</evidence>
<protein>
    <submittedName>
        <fullName evidence="2">Uncharacterized protein</fullName>
    </submittedName>
</protein>
<keyword evidence="3" id="KW-1185">Reference proteome</keyword>
<dbReference type="Proteomes" id="UP001500889">
    <property type="component" value="Chromosome O"/>
</dbReference>
<proteinExistence type="predicted"/>
<dbReference type="AlphaFoldDB" id="A0AAU9F423"/>
<feature type="compositionally biased region" description="Basic residues" evidence="1">
    <location>
        <begin position="124"/>
        <end position="142"/>
    </location>
</feature>
<name>A0AAU9F423_DROMD</name>
<dbReference type="EMBL" id="AP029263">
    <property type="protein sequence ID" value="BFF89540.1"/>
    <property type="molecule type" value="Genomic_DNA"/>
</dbReference>
<feature type="region of interest" description="Disordered" evidence="1">
    <location>
        <begin position="124"/>
        <end position="171"/>
    </location>
</feature>
<reference evidence="2 3" key="1">
    <citation type="submission" date="2024-02" db="EMBL/GenBank/DDBJ databases">
        <title>A chromosome-level genome assembly of Drosophila madeirensis, a fruit fly species endemic to Madeira island.</title>
        <authorList>
            <person name="Tomihara K."/>
            <person name="Llopart A."/>
            <person name="Yamamoto D."/>
        </authorList>
    </citation>
    <scope>NUCLEOTIDE SEQUENCE [LARGE SCALE GENOMIC DNA]</scope>
    <source>
        <strain evidence="2 3">RF1</strain>
    </source>
</reference>
<organism evidence="2 3">
    <name type="scientific">Drosophila madeirensis</name>
    <name type="common">Fruit fly</name>
    <dbReference type="NCBI Taxonomy" id="30013"/>
    <lineage>
        <taxon>Eukaryota</taxon>
        <taxon>Metazoa</taxon>
        <taxon>Ecdysozoa</taxon>
        <taxon>Arthropoda</taxon>
        <taxon>Hexapoda</taxon>
        <taxon>Insecta</taxon>
        <taxon>Pterygota</taxon>
        <taxon>Neoptera</taxon>
        <taxon>Endopterygota</taxon>
        <taxon>Diptera</taxon>
        <taxon>Brachycera</taxon>
        <taxon>Muscomorpha</taxon>
        <taxon>Ephydroidea</taxon>
        <taxon>Drosophilidae</taxon>
        <taxon>Drosophila</taxon>
        <taxon>Sophophora</taxon>
    </lineage>
</organism>
<accession>A0AAU9F423</accession>
<feature type="compositionally biased region" description="Basic residues" evidence="1">
    <location>
        <begin position="149"/>
        <end position="165"/>
    </location>
</feature>
<sequence length="171" mass="18695">MTKANTTGLLLVDLIKLFGRPIGYESIMDLISDASEQSLSKEGRRTVRETLDAAIELGFLQQNGCCQFIVTPLTLQTKLTIMNDADLEDNGSDCDSDSLVDPKVEALGGDSLMTMVSTFRLNRIGRSRPKKSGSHSIAKGHRSGAGSLKNKKSKPRPKNCLHCQRKMALEN</sequence>
<evidence type="ECO:0000256" key="1">
    <source>
        <dbReference type="SAM" id="MobiDB-lite"/>
    </source>
</evidence>
<evidence type="ECO:0000313" key="3">
    <source>
        <dbReference type="Proteomes" id="UP001500889"/>
    </source>
</evidence>
<gene>
    <name evidence="2" type="ORF">DMAD_08278</name>
</gene>